<keyword evidence="3 6" id="KW-0808">Transferase</keyword>
<evidence type="ECO:0000313" key="7">
    <source>
        <dbReference type="Proteomes" id="UP000297668"/>
    </source>
</evidence>
<dbReference type="SUPFAM" id="SSF53335">
    <property type="entry name" value="S-adenosyl-L-methionine-dependent methyltransferases"/>
    <property type="match status" value="1"/>
</dbReference>
<dbReference type="GO" id="GO:0032259">
    <property type="term" value="P:methylation"/>
    <property type="evidence" value="ECO:0007669"/>
    <property type="project" value="UniProtKB-KW"/>
</dbReference>
<dbReference type="InterPro" id="IPR002941">
    <property type="entry name" value="DNA_methylase_N4/N6"/>
</dbReference>
<dbReference type="GO" id="GO:0003677">
    <property type="term" value="F:DNA binding"/>
    <property type="evidence" value="ECO:0007669"/>
    <property type="project" value="InterPro"/>
</dbReference>
<dbReference type="PROSITE" id="PS00092">
    <property type="entry name" value="N6_MTASE"/>
    <property type="match status" value="1"/>
</dbReference>
<dbReference type="Proteomes" id="UP000297668">
    <property type="component" value="Unassembled WGS sequence"/>
</dbReference>
<dbReference type="InterPro" id="IPR002295">
    <property type="entry name" value="N4/N6-MTase_EcoPI_Mod-like"/>
</dbReference>
<dbReference type="AlphaFoldDB" id="A0A4Y9F958"/>
<evidence type="ECO:0000313" key="6">
    <source>
        <dbReference type="EMBL" id="TFU25053.1"/>
    </source>
</evidence>
<evidence type="ECO:0000256" key="4">
    <source>
        <dbReference type="ARBA" id="ARBA00022691"/>
    </source>
</evidence>
<evidence type="ECO:0000256" key="3">
    <source>
        <dbReference type="ARBA" id="ARBA00022679"/>
    </source>
</evidence>
<dbReference type="RefSeq" id="WP_135261096.1">
    <property type="nucleotide sequence ID" value="NZ_SJZF01000037.1"/>
</dbReference>
<evidence type="ECO:0000256" key="2">
    <source>
        <dbReference type="ARBA" id="ARBA00022603"/>
    </source>
</evidence>
<dbReference type="Gene3D" id="3.40.50.150">
    <property type="entry name" value="Vaccinia Virus protein VP39"/>
    <property type="match status" value="1"/>
</dbReference>
<evidence type="ECO:0000256" key="1">
    <source>
        <dbReference type="ARBA" id="ARBA00006594"/>
    </source>
</evidence>
<dbReference type="PRINTS" id="PR00506">
    <property type="entry name" value="D21N6MTFRASE"/>
</dbReference>
<protein>
    <submittedName>
        <fullName evidence="6">Site-specific DNA-methyltransferase</fullName>
    </submittedName>
</protein>
<dbReference type="InterPro" id="IPR029063">
    <property type="entry name" value="SAM-dependent_MTases_sf"/>
</dbReference>
<dbReference type="Pfam" id="PF01555">
    <property type="entry name" value="N6_N4_Mtase"/>
    <property type="match status" value="1"/>
</dbReference>
<sequence length="906" mass="106767">MPITTKEDIFFKALRDVFVGARVDGESGFVNLMRIKSRYYENGVFPRLQKDIDKALEPFPEFREELFDKLYSFFKRYFSESASIYFRFTPPHEHVYEKVYTDDRDVALFWKTHMLYYVKTDRLFKSMTVEVDGFRFTFDVSTLEHKRANEKRALVYTFKERREDGTLVFTVTYSEQGRRTDIDGIRKAIKGVLGLKNYTPQVPSEETLERAFRLFERQSEVDYFINKNARQFLQEQFDLWLYQYVFEPEQRQGTVWTERRIRQLQVLKEIAYKIIDFIAQFEDELVRIWNKPKFVLGSHYVITLDRIAKQEGGPEVLERLLAHPGMVSQVQEWRELGMVEEDFTPEQVWVSDLMGKRLHERYQYLPLDTKYFPDLETAILTLFDHLDEALDGWLVHSENYQALNTMLPKFRGRVKTIYIDPPYNTGSDEFIYRDQFRHSSWLTMMENRLRLAREWMREDGAIFVSVDDNEHSEAWKLMEMIFGSENAITSMVWEGGPKNDSRFISVSQDYIIAFVKNKTHLAEKGEVWRIRKGGIDEIYKQVERLKHEYGNDYERISEALKEWYRTLPKGHPARAHRHYNMVDERGVFFPGDISWPGGGGPAYEVLHPTTRKPVAKPARGWVFPSPERMQQAIDEGRVYFGPDETSVPKLKRYLHETEGQVLSPVFYKDRRAAFQQLRHILGHDKFRNPKDPEIIQKIVEATTDRSSLVLDFFAGSGTTAHAVINLNREDGGRRKYILVEMADYFHTVLLPRIKKVAFSDKWKDGRAQPDGKGTSHFVKYFRLEQYEEVLRKAHYRDDDAPLFLQDPYTQYVFLRDPKMLDNAETGEPVVEVDTGQDEIRVDLSKLYPDIDLAETLSCLMGRWIRRIHPDEDEPARPGKVEFEDGIMVTADPKNIPWTSAMPLVFW</sequence>
<name>A0A4Y9F958_9DEIN</name>
<feature type="domain" description="DNA methylase N-4/N-6" evidence="5">
    <location>
        <begin position="414"/>
        <end position="746"/>
    </location>
</feature>
<comment type="similarity">
    <text evidence="1">Belongs to the N(4)/N(6)-methyltransferase family.</text>
</comment>
<proteinExistence type="inferred from homology"/>
<comment type="caution">
    <text evidence="6">The sequence shown here is derived from an EMBL/GenBank/DDBJ whole genome shotgun (WGS) entry which is preliminary data.</text>
</comment>
<dbReference type="GO" id="GO:0008170">
    <property type="term" value="F:N-methyltransferase activity"/>
    <property type="evidence" value="ECO:0007669"/>
    <property type="project" value="InterPro"/>
</dbReference>
<gene>
    <name evidence="6" type="ORF">E0687_12710</name>
</gene>
<keyword evidence="2 6" id="KW-0489">Methyltransferase</keyword>
<accession>A0A4Y9F958</accession>
<organism evidence="6 7">
    <name type="scientific">Thermus tengchongensis</name>
    <dbReference type="NCBI Taxonomy" id="1214928"/>
    <lineage>
        <taxon>Bacteria</taxon>
        <taxon>Thermotogati</taxon>
        <taxon>Deinococcota</taxon>
        <taxon>Deinococci</taxon>
        <taxon>Thermales</taxon>
        <taxon>Thermaceae</taxon>
        <taxon>Thermus</taxon>
    </lineage>
</organism>
<evidence type="ECO:0000259" key="5">
    <source>
        <dbReference type="Pfam" id="PF01555"/>
    </source>
</evidence>
<reference evidence="6 7" key="1">
    <citation type="submission" date="2019-03" db="EMBL/GenBank/DDBJ databases">
        <title>Thermus tengchongensis species for the arsenic transformation mechanism.</title>
        <authorList>
            <person name="Yuan G.C."/>
        </authorList>
    </citation>
    <scope>NUCLEOTIDE SEQUENCE [LARGE SCALE GENOMIC DNA]</scope>
    <source>
        <strain evidence="6 7">15W</strain>
    </source>
</reference>
<keyword evidence="4" id="KW-0949">S-adenosyl-L-methionine</keyword>
<dbReference type="InterPro" id="IPR002052">
    <property type="entry name" value="DNA_methylase_N6_adenine_CS"/>
</dbReference>
<dbReference type="EMBL" id="SJZF01000037">
    <property type="protein sequence ID" value="TFU25053.1"/>
    <property type="molecule type" value="Genomic_DNA"/>
</dbReference>